<evidence type="ECO:0000313" key="4">
    <source>
        <dbReference type="EMBL" id="CAL8117207.1"/>
    </source>
</evidence>
<dbReference type="InterPro" id="IPR044801">
    <property type="entry name" value="Filamin"/>
</dbReference>
<feature type="repeat" description="Filamin" evidence="3">
    <location>
        <begin position="1"/>
        <end position="74"/>
    </location>
</feature>
<dbReference type="InterPro" id="IPR014756">
    <property type="entry name" value="Ig_E-set"/>
</dbReference>
<organism evidence="4 5">
    <name type="scientific">Orchesella dallaii</name>
    <dbReference type="NCBI Taxonomy" id="48710"/>
    <lineage>
        <taxon>Eukaryota</taxon>
        <taxon>Metazoa</taxon>
        <taxon>Ecdysozoa</taxon>
        <taxon>Arthropoda</taxon>
        <taxon>Hexapoda</taxon>
        <taxon>Collembola</taxon>
        <taxon>Entomobryomorpha</taxon>
        <taxon>Entomobryoidea</taxon>
        <taxon>Orchesellidae</taxon>
        <taxon>Orchesellinae</taxon>
        <taxon>Orchesella</taxon>
    </lineage>
</organism>
<dbReference type="InterPro" id="IPR017868">
    <property type="entry name" value="Filamin/ABP280_repeat-like"/>
</dbReference>
<evidence type="ECO:0000256" key="1">
    <source>
        <dbReference type="ARBA" id="ARBA00009238"/>
    </source>
</evidence>
<dbReference type="InterPro" id="IPR001298">
    <property type="entry name" value="Filamin/ABP280_rpt"/>
</dbReference>
<dbReference type="PROSITE" id="PS50194">
    <property type="entry name" value="FILAMIN_REPEAT"/>
    <property type="match status" value="2"/>
</dbReference>
<protein>
    <submittedName>
        <fullName evidence="4">Uncharacterized protein</fullName>
    </submittedName>
</protein>
<dbReference type="EMBL" id="CAXLJM020000053">
    <property type="protein sequence ID" value="CAL8117207.1"/>
    <property type="molecule type" value="Genomic_DNA"/>
</dbReference>
<evidence type="ECO:0000313" key="5">
    <source>
        <dbReference type="Proteomes" id="UP001642540"/>
    </source>
</evidence>
<name>A0ABP1R136_9HEXA</name>
<accession>A0ABP1R136</accession>
<dbReference type="SUPFAM" id="SSF81296">
    <property type="entry name" value="E set domains"/>
    <property type="match status" value="2"/>
</dbReference>
<dbReference type="Gene3D" id="2.60.40.10">
    <property type="entry name" value="Immunoglobulins"/>
    <property type="match status" value="2"/>
</dbReference>
<sequence>MANYPNTFKIHLGGLNVSKLLVEPHGPVMPQVMLTACKGGSMDCTYRTSVEGDYTFSIMFEEEHVEGSPFQVKVEGEFELHTEKVKISGAALKEGRNRQANEIQIDPRDSGIAVPLQYTMEGTSKPDISIRNNVNGTCTLTYKPYTTGLYKLHLKYMDKPVPGSPFQIRVK</sequence>
<feature type="repeat" description="Filamin" evidence="3">
    <location>
        <begin position="77"/>
        <end position="170"/>
    </location>
</feature>
<dbReference type="InterPro" id="IPR013783">
    <property type="entry name" value="Ig-like_fold"/>
</dbReference>
<dbReference type="PANTHER" id="PTHR38537">
    <property type="entry name" value="JITTERBUG, ISOFORM N"/>
    <property type="match status" value="1"/>
</dbReference>
<dbReference type="Proteomes" id="UP001642540">
    <property type="component" value="Unassembled WGS sequence"/>
</dbReference>
<comment type="similarity">
    <text evidence="1">Belongs to the filamin family.</text>
</comment>
<dbReference type="PANTHER" id="PTHR38537:SF8">
    <property type="entry name" value="FILAMIN-A"/>
    <property type="match status" value="1"/>
</dbReference>
<gene>
    <name evidence="4" type="ORF">ODALV1_LOCUS17583</name>
</gene>
<comment type="caution">
    <text evidence="4">The sequence shown here is derived from an EMBL/GenBank/DDBJ whole genome shotgun (WGS) entry which is preliminary data.</text>
</comment>
<evidence type="ECO:0000256" key="3">
    <source>
        <dbReference type="PROSITE-ProRule" id="PRU00087"/>
    </source>
</evidence>
<reference evidence="4 5" key="1">
    <citation type="submission" date="2024-08" db="EMBL/GenBank/DDBJ databases">
        <authorList>
            <person name="Cucini C."/>
            <person name="Frati F."/>
        </authorList>
    </citation>
    <scope>NUCLEOTIDE SEQUENCE [LARGE SCALE GENOMIC DNA]</scope>
</reference>
<evidence type="ECO:0000256" key="2">
    <source>
        <dbReference type="ARBA" id="ARBA00022737"/>
    </source>
</evidence>
<dbReference type="Pfam" id="PF00630">
    <property type="entry name" value="Filamin"/>
    <property type="match status" value="2"/>
</dbReference>
<proteinExistence type="inferred from homology"/>
<dbReference type="SMART" id="SM00557">
    <property type="entry name" value="IG_FLMN"/>
    <property type="match status" value="2"/>
</dbReference>
<keyword evidence="5" id="KW-1185">Reference proteome</keyword>
<keyword evidence="2" id="KW-0677">Repeat</keyword>